<evidence type="ECO:0000256" key="2">
    <source>
        <dbReference type="SAM" id="Phobius"/>
    </source>
</evidence>
<protein>
    <recommendedName>
        <fullName evidence="3">TPM domain-containing protein</fullName>
    </recommendedName>
</protein>
<dbReference type="AlphaFoldDB" id="A0A0P9QGU6"/>
<dbReference type="PATRIC" id="fig|317659.3.peg.4454"/>
<keyword evidence="5" id="KW-1185">Reference proteome</keyword>
<dbReference type="PANTHER" id="PTHR30373">
    <property type="entry name" value="UPF0603 PROTEIN YGCG"/>
    <property type="match status" value="1"/>
</dbReference>
<dbReference type="Proteomes" id="UP000051335">
    <property type="component" value="Unassembled WGS sequence"/>
</dbReference>
<evidence type="ECO:0000256" key="1">
    <source>
        <dbReference type="SAM" id="MobiDB-lite"/>
    </source>
</evidence>
<accession>A0A0P9QGU6</accession>
<evidence type="ECO:0000313" key="5">
    <source>
        <dbReference type="Proteomes" id="UP000051335"/>
    </source>
</evidence>
<dbReference type="Pfam" id="PF04536">
    <property type="entry name" value="TPM_phosphatase"/>
    <property type="match status" value="1"/>
</dbReference>
<dbReference type="PANTHER" id="PTHR30373:SF2">
    <property type="entry name" value="UPF0603 PROTEIN YGCG"/>
    <property type="match status" value="1"/>
</dbReference>
<feature type="region of interest" description="Disordered" evidence="1">
    <location>
        <begin position="266"/>
        <end position="289"/>
    </location>
</feature>
<keyword evidence="2" id="KW-1133">Transmembrane helix</keyword>
<proteinExistence type="predicted"/>
<evidence type="ECO:0000259" key="3">
    <source>
        <dbReference type="Pfam" id="PF04536"/>
    </source>
</evidence>
<keyword evidence="2" id="KW-0472">Membrane</keyword>
<comment type="caution">
    <text evidence="4">The sequence shown here is derived from an EMBL/GenBank/DDBJ whole genome shotgun (WGS) entry which is preliminary data.</text>
</comment>
<feature type="transmembrane region" description="Helical" evidence="2">
    <location>
        <begin position="240"/>
        <end position="259"/>
    </location>
</feature>
<feature type="compositionally biased region" description="Basic and acidic residues" evidence="1">
    <location>
        <begin position="267"/>
        <end position="277"/>
    </location>
</feature>
<name>A0A0P9QGU6_9PSED</name>
<keyword evidence="2" id="KW-0812">Transmembrane</keyword>
<organism evidence="4 5">
    <name type="scientific">Pseudomonas syringae pv. coryli</name>
    <dbReference type="NCBI Taxonomy" id="317659"/>
    <lineage>
        <taxon>Bacteria</taxon>
        <taxon>Pseudomonadati</taxon>
        <taxon>Pseudomonadota</taxon>
        <taxon>Gammaproteobacteria</taxon>
        <taxon>Pseudomonadales</taxon>
        <taxon>Pseudomonadaceae</taxon>
        <taxon>Pseudomonas</taxon>
    </lineage>
</organism>
<feature type="domain" description="TPM" evidence="3">
    <location>
        <begin position="89"/>
        <end position="212"/>
    </location>
</feature>
<feature type="compositionally biased region" description="Gly residues" evidence="1">
    <location>
        <begin position="278"/>
        <end position="289"/>
    </location>
</feature>
<gene>
    <name evidence="4" type="ORF">ALO75_02868</name>
</gene>
<dbReference type="EMBL" id="LJQC01000618">
    <property type="protein sequence ID" value="KPW97193.1"/>
    <property type="molecule type" value="Genomic_DNA"/>
</dbReference>
<evidence type="ECO:0000313" key="4">
    <source>
        <dbReference type="EMBL" id="KPW97193.1"/>
    </source>
</evidence>
<dbReference type="InterPro" id="IPR007621">
    <property type="entry name" value="TPM_dom"/>
</dbReference>
<dbReference type="Gene3D" id="3.10.310.50">
    <property type="match status" value="1"/>
</dbReference>
<sequence length="289" mass="31188">MYENGGLIDFCTDPFDQIVTASGVGGGLCRGTCVLAKACRFNGFKKTPEVWILKSVSQWMLYVVMLLGGVLRAEAEPSALVFPPMTGSVVDAAQMLDSQTTVRLARLLSAHEKATGERVVVVTLADLQGTSIEEFGSRLGDTWGLGLHGKEDSVLLVVYRDKRKVFMEVGGALKDRLNDAQASLIIDMLMTPEFDDNRFAVGIERGTRAVIAALGGQIPDYPEPKRQMSEDDQQTNDDQVWLIGIVLTLIVLGIVIISVRRGGATRPARERAADRSGGRFGGGGASGNW</sequence>
<reference evidence="4 5" key="1">
    <citation type="submission" date="2015-09" db="EMBL/GenBank/DDBJ databases">
        <title>Genome announcement of multiple Pseudomonas syringae strains.</title>
        <authorList>
            <person name="Thakur S."/>
            <person name="Wang P.W."/>
            <person name="Gong Y."/>
            <person name="Weir B.S."/>
            <person name="Guttman D.S."/>
        </authorList>
    </citation>
    <scope>NUCLEOTIDE SEQUENCE [LARGE SCALE GENOMIC DNA]</scope>
    <source>
        <strain evidence="4 5">ICMP17001</strain>
    </source>
</reference>